<dbReference type="GO" id="GO:0005694">
    <property type="term" value="C:chromosome"/>
    <property type="evidence" value="ECO:0007669"/>
    <property type="project" value="UniProtKB-SubCell"/>
</dbReference>
<keyword evidence="10" id="KW-1185">Reference proteome</keyword>
<dbReference type="Gene3D" id="2.170.270.10">
    <property type="entry name" value="SET domain"/>
    <property type="match status" value="1"/>
</dbReference>
<dbReference type="InterPro" id="IPR001214">
    <property type="entry name" value="SET_dom"/>
</dbReference>
<dbReference type="SUPFAM" id="SSF82199">
    <property type="entry name" value="SET domain"/>
    <property type="match status" value="1"/>
</dbReference>
<evidence type="ECO:0000259" key="7">
    <source>
        <dbReference type="PROSITE" id="PS50280"/>
    </source>
</evidence>
<dbReference type="AlphaFoldDB" id="A0A4R6GFK6"/>
<feature type="domain" description="SET" evidence="7">
    <location>
        <begin position="16"/>
        <end position="128"/>
    </location>
</feature>
<evidence type="ECO:0000256" key="6">
    <source>
        <dbReference type="SAM" id="MobiDB-lite"/>
    </source>
</evidence>
<evidence type="ECO:0008006" key="11">
    <source>
        <dbReference type="Google" id="ProtNLM"/>
    </source>
</evidence>
<evidence type="ECO:0000256" key="1">
    <source>
        <dbReference type="ARBA" id="ARBA00004286"/>
    </source>
</evidence>
<evidence type="ECO:0000256" key="5">
    <source>
        <dbReference type="ARBA" id="ARBA00022691"/>
    </source>
</evidence>
<organism evidence="9 10">
    <name type="scientific">Herminiimonas fonticola</name>
    <dbReference type="NCBI Taxonomy" id="303380"/>
    <lineage>
        <taxon>Bacteria</taxon>
        <taxon>Pseudomonadati</taxon>
        <taxon>Pseudomonadota</taxon>
        <taxon>Betaproteobacteria</taxon>
        <taxon>Burkholderiales</taxon>
        <taxon>Oxalobacteraceae</taxon>
        <taxon>Herminiimonas</taxon>
    </lineage>
</organism>
<comment type="subcellular location">
    <subcellularLocation>
        <location evidence="1">Chromosome</location>
    </subcellularLocation>
</comment>
<evidence type="ECO:0000256" key="4">
    <source>
        <dbReference type="ARBA" id="ARBA00022679"/>
    </source>
</evidence>
<dbReference type="InterPro" id="IPR046341">
    <property type="entry name" value="SET_dom_sf"/>
</dbReference>
<comment type="caution">
    <text evidence="9">The sequence shown here is derived from an EMBL/GenBank/DDBJ whole genome shotgun (WGS) entry which is preliminary data.</text>
</comment>
<dbReference type="InterPro" id="IPR050777">
    <property type="entry name" value="SET2_Histone-Lys_MeTrsfase"/>
</dbReference>
<feature type="domain" description="Post-SET" evidence="8">
    <location>
        <begin position="141"/>
        <end position="157"/>
    </location>
</feature>
<keyword evidence="4" id="KW-0808">Transferase</keyword>
<dbReference type="RefSeq" id="WP_112990336.1">
    <property type="nucleotide sequence ID" value="NZ_PTLZ01000001.1"/>
</dbReference>
<feature type="compositionally biased region" description="Basic residues" evidence="6">
    <location>
        <begin position="163"/>
        <end position="177"/>
    </location>
</feature>
<accession>A0A4R6GFK6</accession>
<feature type="region of interest" description="Disordered" evidence="6">
    <location>
        <begin position="156"/>
        <end position="177"/>
    </location>
</feature>
<dbReference type="SMART" id="SM00317">
    <property type="entry name" value="SET"/>
    <property type="match status" value="1"/>
</dbReference>
<dbReference type="EMBL" id="SNWF01000004">
    <property type="protein sequence ID" value="TDN93613.1"/>
    <property type="molecule type" value="Genomic_DNA"/>
</dbReference>
<keyword evidence="2" id="KW-0158">Chromosome</keyword>
<keyword evidence="5" id="KW-0949">S-adenosyl-L-methionine</keyword>
<keyword evidence="3" id="KW-0489">Methyltransferase</keyword>
<dbReference type="GO" id="GO:0008168">
    <property type="term" value="F:methyltransferase activity"/>
    <property type="evidence" value="ECO:0007669"/>
    <property type="project" value="UniProtKB-KW"/>
</dbReference>
<dbReference type="PROSITE" id="PS50280">
    <property type="entry name" value="SET"/>
    <property type="match status" value="1"/>
</dbReference>
<dbReference type="Pfam" id="PF00856">
    <property type="entry name" value="SET"/>
    <property type="match status" value="1"/>
</dbReference>
<reference evidence="9 10" key="1">
    <citation type="submission" date="2019-03" db="EMBL/GenBank/DDBJ databases">
        <title>Genomic Encyclopedia of Type Strains, Phase IV (KMG-IV): sequencing the most valuable type-strain genomes for metagenomic binning, comparative biology and taxonomic classification.</title>
        <authorList>
            <person name="Goeker M."/>
        </authorList>
    </citation>
    <scope>NUCLEOTIDE SEQUENCE [LARGE SCALE GENOMIC DNA]</scope>
    <source>
        <strain evidence="9 10">DSM 18555</strain>
    </source>
</reference>
<evidence type="ECO:0000313" key="10">
    <source>
        <dbReference type="Proteomes" id="UP000294737"/>
    </source>
</evidence>
<sequence>MTSPSKKTATPSSAKPAIIVRNSPVHGRGVFATRNIPADTFLIEYEGERISDKEASKRHGLDPENPYHTFFFSLESGKMIDGGVDGSDARWINHACEPNCEAREEKKRVNIYALRDIKRGEELNYDYGLVVEDRQTKALKKAYECRCGAETCRHTMLAPPEKKKSKKKSKAKKNKKD</sequence>
<protein>
    <recommendedName>
        <fullName evidence="11">SET domain-containing protein</fullName>
    </recommendedName>
</protein>
<dbReference type="Proteomes" id="UP000294737">
    <property type="component" value="Unassembled WGS sequence"/>
</dbReference>
<dbReference type="PROSITE" id="PS50868">
    <property type="entry name" value="POST_SET"/>
    <property type="match status" value="1"/>
</dbReference>
<proteinExistence type="predicted"/>
<evidence type="ECO:0000259" key="8">
    <source>
        <dbReference type="PROSITE" id="PS50868"/>
    </source>
</evidence>
<dbReference type="OrthoDB" id="9790349at2"/>
<gene>
    <name evidence="9" type="ORF">EV677_0142</name>
</gene>
<evidence type="ECO:0000256" key="3">
    <source>
        <dbReference type="ARBA" id="ARBA00022603"/>
    </source>
</evidence>
<dbReference type="InterPro" id="IPR003616">
    <property type="entry name" value="Post-SET_dom"/>
</dbReference>
<dbReference type="GO" id="GO:0032259">
    <property type="term" value="P:methylation"/>
    <property type="evidence" value="ECO:0007669"/>
    <property type="project" value="UniProtKB-KW"/>
</dbReference>
<dbReference type="PANTHER" id="PTHR22884">
    <property type="entry name" value="SET DOMAIN PROTEINS"/>
    <property type="match status" value="1"/>
</dbReference>
<evidence type="ECO:0000313" key="9">
    <source>
        <dbReference type="EMBL" id="TDN93613.1"/>
    </source>
</evidence>
<name>A0A4R6GFK6_9BURK</name>
<evidence type="ECO:0000256" key="2">
    <source>
        <dbReference type="ARBA" id="ARBA00022454"/>
    </source>
</evidence>